<name>A0ACB8RM42_9AGAM</name>
<protein>
    <submittedName>
        <fullName evidence="1">Uncharacterized protein</fullName>
    </submittedName>
</protein>
<dbReference type="EMBL" id="MU275975">
    <property type="protein sequence ID" value="KAI0044670.1"/>
    <property type="molecule type" value="Genomic_DNA"/>
</dbReference>
<comment type="caution">
    <text evidence="1">The sequence shown here is derived from an EMBL/GenBank/DDBJ whole genome shotgun (WGS) entry which is preliminary data.</text>
</comment>
<sequence length="413" mass="43053">MRQSALNPAPAGIVWKTLPAPEREHWEAQAVKAQAEHRARYPHWRFRPASNQPKKPPAPRKKRNRTDGDGGGGNAKKRKSKAKVKDGEGDGVEREKEKEERCAKIARLLADGMKGDALETAVNAWDTVHAATASGDVNTTAVAPPLASANAADAPAKARSASPIDDGTTRFTVPLTAMFKRSASVPVPVPVAPLPSAKASAAWLQRRDSIGSAYSYEARASPALSGVSLESVYTPSLDYASVNVRSFCSVYRTTRADIGEQGVNPHGDFAAFSPPGSPFSVGTASDSDAASDLLAPSDALSTPGLAPPDFLSGFSTYSSLCDWAGADGRAFQDWSALAFGGTPFAGAGYAFPAKDDAGYVFPSGKDGIFGGIAAYDAPQGDALAQYEYAARPEMGHGAGGAWAYGGVRAGAYA</sequence>
<organism evidence="1 2">
    <name type="scientific">Auriscalpium vulgare</name>
    <dbReference type="NCBI Taxonomy" id="40419"/>
    <lineage>
        <taxon>Eukaryota</taxon>
        <taxon>Fungi</taxon>
        <taxon>Dikarya</taxon>
        <taxon>Basidiomycota</taxon>
        <taxon>Agaricomycotina</taxon>
        <taxon>Agaricomycetes</taxon>
        <taxon>Russulales</taxon>
        <taxon>Auriscalpiaceae</taxon>
        <taxon>Auriscalpium</taxon>
    </lineage>
</organism>
<proteinExistence type="predicted"/>
<reference evidence="1" key="2">
    <citation type="journal article" date="2022" name="New Phytol.">
        <title>Evolutionary transition to the ectomycorrhizal habit in the genomes of a hyperdiverse lineage of mushroom-forming fungi.</title>
        <authorList>
            <person name="Looney B."/>
            <person name="Miyauchi S."/>
            <person name="Morin E."/>
            <person name="Drula E."/>
            <person name="Courty P.E."/>
            <person name="Kohler A."/>
            <person name="Kuo A."/>
            <person name="LaButti K."/>
            <person name="Pangilinan J."/>
            <person name="Lipzen A."/>
            <person name="Riley R."/>
            <person name="Andreopoulos W."/>
            <person name="He G."/>
            <person name="Johnson J."/>
            <person name="Nolan M."/>
            <person name="Tritt A."/>
            <person name="Barry K.W."/>
            <person name="Grigoriev I.V."/>
            <person name="Nagy L.G."/>
            <person name="Hibbett D."/>
            <person name="Henrissat B."/>
            <person name="Matheny P.B."/>
            <person name="Labbe J."/>
            <person name="Martin F.M."/>
        </authorList>
    </citation>
    <scope>NUCLEOTIDE SEQUENCE</scope>
    <source>
        <strain evidence="1">FP105234-sp</strain>
    </source>
</reference>
<evidence type="ECO:0000313" key="2">
    <source>
        <dbReference type="Proteomes" id="UP000814033"/>
    </source>
</evidence>
<evidence type="ECO:0000313" key="1">
    <source>
        <dbReference type="EMBL" id="KAI0044670.1"/>
    </source>
</evidence>
<gene>
    <name evidence="1" type="ORF">FA95DRAFT_227860</name>
</gene>
<keyword evidence="2" id="KW-1185">Reference proteome</keyword>
<reference evidence="1" key="1">
    <citation type="submission" date="2021-02" db="EMBL/GenBank/DDBJ databases">
        <authorList>
            <consortium name="DOE Joint Genome Institute"/>
            <person name="Ahrendt S."/>
            <person name="Looney B.P."/>
            <person name="Miyauchi S."/>
            <person name="Morin E."/>
            <person name="Drula E."/>
            <person name="Courty P.E."/>
            <person name="Chicoki N."/>
            <person name="Fauchery L."/>
            <person name="Kohler A."/>
            <person name="Kuo A."/>
            <person name="Labutti K."/>
            <person name="Pangilinan J."/>
            <person name="Lipzen A."/>
            <person name="Riley R."/>
            <person name="Andreopoulos W."/>
            <person name="He G."/>
            <person name="Johnson J."/>
            <person name="Barry K.W."/>
            <person name="Grigoriev I.V."/>
            <person name="Nagy L."/>
            <person name="Hibbett D."/>
            <person name="Henrissat B."/>
            <person name="Matheny P.B."/>
            <person name="Labbe J."/>
            <person name="Martin F."/>
        </authorList>
    </citation>
    <scope>NUCLEOTIDE SEQUENCE</scope>
    <source>
        <strain evidence="1">FP105234-sp</strain>
    </source>
</reference>
<accession>A0ACB8RM42</accession>
<dbReference type="Proteomes" id="UP000814033">
    <property type="component" value="Unassembled WGS sequence"/>
</dbReference>